<evidence type="ECO:0000313" key="1">
    <source>
        <dbReference type="EMBL" id="ERZ97255.1"/>
    </source>
</evidence>
<dbReference type="AlphaFoldDB" id="U9T1I9"/>
<sequence>MAVIIRSFARSLARTKGNLENEQNTSDNETQRVIHFFLKKNFVTTWSAITPRKLSTMFDYYLLKSTSSASSGINDCEFKKNLNHKSC</sequence>
<protein>
    <submittedName>
        <fullName evidence="1">Uncharacterized protein</fullName>
    </submittedName>
</protein>
<dbReference type="EMBL" id="KI299766">
    <property type="protein sequence ID" value="ERZ97255.1"/>
    <property type="molecule type" value="Genomic_DNA"/>
</dbReference>
<accession>U9T1I9</accession>
<dbReference type="HOGENOM" id="CLU_2484498_0_0_1"/>
<organism evidence="1">
    <name type="scientific">Rhizophagus irregularis (strain DAOM 181602 / DAOM 197198 / MUCL 43194)</name>
    <name type="common">Arbuscular mycorrhizal fungus</name>
    <name type="synonym">Glomus intraradices</name>
    <dbReference type="NCBI Taxonomy" id="747089"/>
    <lineage>
        <taxon>Eukaryota</taxon>
        <taxon>Fungi</taxon>
        <taxon>Fungi incertae sedis</taxon>
        <taxon>Mucoromycota</taxon>
        <taxon>Glomeromycotina</taxon>
        <taxon>Glomeromycetes</taxon>
        <taxon>Glomerales</taxon>
        <taxon>Glomeraceae</taxon>
        <taxon>Rhizophagus</taxon>
    </lineage>
</organism>
<name>U9T1I9_RHIID</name>
<reference evidence="1" key="1">
    <citation type="submission" date="2013-07" db="EMBL/GenBank/DDBJ databases">
        <title>The genome of an arbuscular mycorrhizal fungus provides insights into the evolution of the oldest plant symbiosis.</title>
        <authorList>
            <consortium name="DOE Joint Genome Institute"/>
            <person name="Tisserant E."/>
            <person name="Malbreil M."/>
            <person name="Kuo A."/>
            <person name="Kohler A."/>
            <person name="Symeonidi A."/>
            <person name="Balestrini R."/>
            <person name="Charron P."/>
            <person name="Duensing N."/>
            <person name="Frei-dit-Frey N."/>
            <person name="Gianinazzi-Pearson V."/>
            <person name="Gilbert B."/>
            <person name="Handa Y."/>
            <person name="Hijri M."/>
            <person name="Kaul R."/>
            <person name="Kawaguchi M."/>
            <person name="Krajinski F."/>
            <person name="Lammers P."/>
            <person name="Lapierre D."/>
            <person name="Masclaux F.G."/>
            <person name="Murat C."/>
            <person name="Morin E."/>
            <person name="Ndikumana S."/>
            <person name="Pagni M."/>
            <person name="Petitpierre D."/>
            <person name="Requena N."/>
            <person name="Rosikiewicz P."/>
            <person name="Riley R."/>
            <person name="Saito K."/>
            <person name="San Clemente H."/>
            <person name="Shapiro H."/>
            <person name="van Tuinen D."/>
            <person name="Becard G."/>
            <person name="Bonfante P."/>
            <person name="Paszkowski U."/>
            <person name="Shachar-Hill Y."/>
            <person name="Young J.P."/>
            <person name="Sanders I.R."/>
            <person name="Henrissat B."/>
            <person name="Rensing S.A."/>
            <person name="Grigoriev I.V."/>
            <person name="Corradi N."/>
            <person name="Roux C."/>
            <person name="Martin F."/>
        </authorList>
    </citation>
    <scope>NUCLEOTIDE SEQUENCE</scope>
    <source>
        <strain evidence="1">DAOM 197198</strain>
    </source>
</reference>
<gene>
    <name evidence="1" type="ORF">GLOINDRAFT_11767</name>
</gene>
<proteinExistence type="predicted"/>